<reference evidence="3" key="1">
    <citation type="submission" date="2017-02" db="EMBL/GenBank/DDBJ databases">
        <title>Tessaracoccus aquaemaris sp. nov., isolated from the intestine of a Korean rockfish, Sebastes schlegelii, in a marine aquaculture pond.</title>
        <authorList>
            <person name="Tak E.J."/>
            <person name="Bae J.-W."/>
        </authorList>
    </citation>
    <scope>NUCLEOTIDE SEQUENCE [LARGE SCALE GENOMIC DNA]</scope>
    <source>
        <strain evidence="3">NSG39</strain>
    </source>
</reference>
<dbReference type="Proteomes" id="UP000188145">
    <property type="component" value="Chromosome"/>
</dbReference>
<gene>
    <name evidence="2" type="ORF">BW730_07635</name>
</gene>
<organism evidence="2 3">
    <name type="scientific">Tessaracoccus aquimaris</name>
    <dbReference type="NCBI Taxonomy" id="1332264"/>
    <lineage>
        <taxon>Bacteria</taxon>
        <taxon>Bacillati</taxon>
        <taxon>Actinomycetota</taxon>
        <taxon>Actinomycetes</taxon>
        <taxon>Propionibacteriales</taxon>
        <taxon>Propionibacteriaceae</taxon>
        <taxon>Tessaracoccus</taxon>
    </lineage>
</organism>
<name>A0A1Q2CMR8_9ACTN</name>
<keyword evidence="3" id="KW-1185">Reference proteome</keyword>
<dbReference type="EMBL" id="CP019606">
    <property type="protein sequence ID" value="AQP47392.1"/>
    <property type="molecule type" value="Genomic_DNA"/>
</dbReference>
<evidence type="ECO:0000313" key="3">
    <source>
        <dbReference type="Proteomes" id="UP000188145"/>
    </source>
</evidence>
<accession>A0A1Q2CMR8</accession>
<keyword evidence="1" id="KW-0472">Membrane</keyword>
<evidence type="ECO:0000313" key="2">
    <source>
        <dbReference type="EMBL" id="AQP47392.1"/>
    </source>
</evidence>
<evidence type="ECO:0000256" key="1">
    <source>
        <dbReference type="SAM" id="Phobius"/>
    </source>
</evidence>
<protein>
    <submittedName>
        <fullName evidence="2">Uncharacterized protein</fullName>
    </submittedName>
</protein>
<dbReference type="STRING" id="1332264.BW730_07635"/>
<dbReference type="RefSeq" id="WP_077685720.1">
    <property type="nucleotide sequence ID" value="NZ_CP019606.1"/>
</dbReference>
<keyword evidence="1" id="KW-0812">Transmembrane</keyword>
<dbReference type="KEGG" id="tes:BW730_07635"/>
<feature type="transmembrane region" description="Helical" evidence="1">
    <location>
        <begin position="7"/>
        <end position="26"/>
    </location>
</feature>
<sequence>MKPLHKWLIWGVAGAVIVATLGLVGYRAMQQVGDEAALQVGHCLVHGEGTTDLTYHRIDCNDASQYSYLVTEFNKGTTCVDDQAAPLTVTTKGRFGTLLETTSCLIPNFQVDGCYSTVEEGRHEYRLSDCAAAEFRVTQRADAASITCEGPAVAYEFQKAGRSYCLVPAG</sequence>
<keyword evidence="1" id="KW-1133">Transmembrane helix</keyword>
<dbReference type="OrthoDB" id="3733696at2"/>
<dbReference type="AlphaFoldDB" id="A0A1Q2CMR8"/>
<proteinExistence type="predicted"/>